<proteinExistence type="predicted"/>
<dbReference type="Pfam" id="PF08477">
    <property type="entry name" value="Roc"/>
    <property type="match status" value="1"/>
</dbReference>
<dbReference type="GO" id="GO:0005829">
    <property type="term" value="C:cytosol"/>
    <property type="evidence" value="ECO:0007669"/>
    <property type="project" value="TreeGrafter"/>
</dbReference>
<feature type="region of interest" description="Disordered" evidence="1">
    <location>
        <begin position="548"/>
        <end position="595"/>
    </location>
</feature>
<name>A0A7R9U349_9STRA</name>
<evidence type="ECO:0008006" key="3">
    <source>
        <dbReference type="Google" id="ProtNLM"/>
    </source>
</evidence>
<dbReference type="AlphaFoldDB" id="A0A7R9U349"/>
<dbReference type="InterPro" id="IPR027417">
    <property type="entry name" value="P-loop_NTPase"/>
</dbReference>
<organism evidence="2">
    <name type="scientific">Pinguiococcus pyrenoidosus</name>
    <dbReference type="NCBI Taxonomy" id="172671"/>
    <lineage>
        <taxon>Eukaryota</taxon>
        <taxon>Sar</taxon>
        <taxon>Stramenopiles</taxon>
        <taxon>Ochrophyta</taxon>
        <taxon>Pinguiophyceae</taxon>
        <taxon>Pinguiochrysidales</taxon>
        <taxon>Pinguiochrysidaceae</taxon>
        <taxon>Pinguiococcus</taxon>
    </lineage>
</organism>
<accession>A0A7R9U349</accession>
<feature type="region of interest" description="Disordered" evidence="1">
    <location>
        <begin position="312"/>
        <end position="372"/>
    </location>
</feature>
<feature type="compositionally biased region" description="Basic residues" evidence="1">
    <location>
        <begin position="563"/>
        <end position="572"/>
    </location>
</feature>
<protein>
    <recommendedName>
        <fullName evidence="3">Rab-like protein 6</fullName>
    </recommendedName>
</protein>
<feature type="region of interest" description="Disordered" evidence="1">
    <location>
        <begin position="461"/>
        <end position="513"/>
    </location>
</feature>
<dbReference type="GO" id="GO:0005634">
    <property type="term" value="C:nucleus"/>
    <property type="evidence" value="ECO:0007669"/>
    <property type="project" value="TreeGrafter"/>
</dbReference>
<dbReference type="InterPro" id="IPR040385">
    <property type="entry name" value="RABL6"/>
</dbReference>
<reference evidence="2" key="1">
    <citation type="submission" date="2021-01" db="EMBL/GenBank/DDBJ databases">
        <authorList>
            <person name="Corre E."/>
            <person name="Pelletier E."/>
            <person name="Niang G."/>
            <person name="Scheremetjew M."/>
            <person name="Finn R."/>
            <person name="Kale V."/>
            <person name="Holt S."/>
            <person name="Cochrane G."/>
            <person name="Meng A."/>
            <person name="Brown T."/>
            <person name="Cohen L."/>
        </authorList>
    </citation>
    <scope>NUCLEOTIDE SEQUENCE</scope>
    <source>
        <strain evidence="2">CCMP2078</strain>
    </source>
</reference>
<feature type="region of interest" description="Disordered" evidence="1">
    <location>
        <begin position="288"/>
        <end position="307"/>
    </location>
</feature>
<dbReference type="GO" id="GO:0005525">
    <property type="term" value="F:GTP binding"/>
    <property type="evidence" value="ECO:0007669"/>
    <property type="project" value="InterPro"/>
</dbReference>
<dbReference type="EMBL" id="HBEA01002661">
    <property type="protein sequence ID" value="CAD8252474.1"/>
    <property type="molecule type" value="Transcribed_RNA"/>
</dbReference>
<dbReference type="SUPFAM" id="SSF52540">
    <property type="entry name" value="P-loop containing nucleoside triphosphate hydrolases"/>
    <property type="match status" value="1"/>
</dbReference>
<gene>
    <name evidence="2" type="ORF">PPYR1160_LOCUS1966</name>
</gene>
<dbReference type="Gene3D" id="3.40.50.300">
    <property type="entry name" value="P-loop containing nucleotide triphosphate hydrolases"/>
    <property type="match status" value="1"/>
</dbReference>
<evidence type="ECO:0000313" key="2">
    <source>
        <dbReference type="EMBL" id="CAD8252474.1"/>
    </source>
</evidence>
<dbReference type="PANTHER" id="PTHR14932:SF1">
    <property type="entry name" value="RAB-LIKE PROTEIN 6"/>
    <property type="match status" value="1"/>
</dbReference>
<dbReference type="PANTHER" id="PTHR14932">
    <property type="entry name" value="RAS GTPASE-RELATED"/>
    <property type="match status" value="1"/>
</dbReference>
<feature type="compositionally biased region" description="Acidic residues" evidence="1">
    <location>
        <begin position="463"/>
        <end position="473"/>
    </location>
</feature>
<sequence>MGNDTSAPAESPLQPSRQRMFRMSDIVRQRLSRGVSYNMKIVVRGARRSGKTSLWRRLQAGDFSEAYEATPEIQTSNIDWKPPKSQEDMVKVEVWDVVDHGFHPDGDGLRNRREADVDADAPAGLPQDVQVKDRKEDLTILDASVVDVYKDCQCAIVCVHPGDGQQSWEYAHSLLKDLPSHVCALLMLNFQDLRSGSDAWVSREDVMKRVKALDPTGERIFVCEASMKNCFGLRALYNWLSVPFYHLKRDTLMKQAEIVRFVQLESIRTSQAELDALDFAKFTEGSRLAQAPRPNHVANGQHPRLSLGPIASQSQTVQPQEKAPQWAQLPKAREARVEEAPPPIQPKVPSEAPSAMPSEARPPREMPLDEAPSTIPVKDVAPAEAESPARLSLTHKAPDVKVSAQSEQLGSARALQQTLDDFFAETDDEEDQQINEQRAIISRHLKVDAYRSAIARKSQMLESDGDYSDDETANGDRQQASGSEADWPVPPIASIQLNDDDAQGDDAPQVDATKQLEELMNVTFSRPAEADSSAGISDAARAAIAAAFTSDFRGDSVETSTAPKKKKKKKEKEKKADGERKGKKKKKKRKDEVDL</sequence>
<evidence type="ECO:0000256" key="1">
    <source>
        <dbReference type="SAM" id="MobiDB-lite"/>
    </source>
</evidence>